<evidence type="ECO:0000313" key="5">
    <source>
        <dbReference type="EMBL" id="BDZ78349.1"/>
    </source>
</evidence>
<evidence type="ECO:0000256" key="2">
    <source>
        <dbReference type="ARBA" id="ARBA00022630"/>
    </source>
</evidence>
<gene>
    <name evidence="5" type="ORF">Lac1_25320</name>
</gene>
<proteinExistence type="inferred from homology"/>
<keyword evidence="2" id="KW-0285">Flavoprotein</keyword>
<dbReference type="Gene3D" id="2.30.110.10">
    <property type="entry name" value="Electron Transport, Fmn-binding Protein, Chain A"/>
    <property type="match status" value="1"/>
</dbReference>
<evidence type="ECO:0000256" key="3">
    <source>
        <dbReference type="ARBA" id="ARBA00038054"/>
    </source>
</evidence>
<dbReference type="Proteomes" id="UP001305815">
    <property type="component" value="Chromosome"/>
</dbReference>
<dbReference type="PANTHER" id="PTHR43567">
    <property type="entry name" value="FLAVOREDOXIN-RELATED-RELATED"/>
    <property type="match status" value="1"/>
</dbReference>
<dbReference type="Pfam" id="PF01613">
    <property type="entry name" value="Flavin_Reduct"/>
    <property type="match status" value="1"/>
</dbReference>
<dbReference type="InterPro" id="IPR002563">
    <property type="entry name" value="Flavin_Rdtase-like_dom"/>
</dbReference>
<protein>
    <recommendedName>
        <fullName evidence="4">Flavin reductase like domain-containing protein</fullName>
    </recommendedName>
</protein>
<dbReference type="SMART" id="SM00903">
    <property type="entry name" value="Flavin_Reduct"/>
    <property type="match status" value="1"/>
</dbReference>
<evidence type="ECO:0000259" key="4">
    <source>
        <dbReference type="SMART" id="SM00903"/>
    </source>
</evidence>
<dbReference type="PANTHER" id="PTHR43567:SF1">
    <property type="entry name" value="FLAVOREDOXIN"/>
    <property type="match status" value="1"/>
</dbReference>
<comment type="cofactor">
    <cofactor evidence="1">
        <name>FMN</name>
        <dbReference type="ChEBI" id="CHEBI:58210"/>
    </cofactor>
</comment>
<dbReference type="InterPro" id="IPR052174">
    <property type="entry name" value="Flavoredoxin"/>
</dbReference>
<dbReference type="InterPro" id="IPR012349">
    <property type="entry name" value="Split_barrel_FMN-bd"/>
</dbReference>
<dbReference type="RefSeq" id="WP_316265402.1">
    <property type="nucleotide sequence ID" value="NZ_AP027742.1"/>
</dbReference>
<dbReference type="SUPFAM" id="SSF50475">
    <property type="entry name" value="FMN-binding split barrel"/>
    <property type="match status" value="1"/>
</dbReference>
<dbReference type="EMBL" id="AP027742">
    <property type="protein sequence ID" value="BDZ78349.1"/>
    <property type="molecule type" value="Genomic_DNA"/>
</dbReference>
<feature type="domain" description="Flavin reductase like" evidence="4">
    <location>
        <begin position="31"/>
        <end position="179"/>
    </location>
</feature>
<evidence type="ECO:0000313" key="6">
    <source>
        <dbReference type="Proteomes" id="UP001305815"/>
    </source>
</evidence>
<organism evidence="5 6">
    <name type="scientific">Claveliimonas bilis</name>
    <dbReference type="NCBI Taxonomy" id="3028070"/>
    <lineage>
        <taxon>Bacteria</taxon>
        <taxon>Bacillati</taxon>
        <taxon>Bacillota</taxon>
        <taxon>Clostridia</taxon>
        <taxon>Lachnospirales</taxon>
        <taxon>Lachnospiraceae</taxon>
        <taxon>Claveliimonas</taxon>
    </lineage>
</organism>
<reference evidence="6" key="1">
    <citation type="journal article" date="2023" name="Int. J. Syst. Evol. Microbiol.">
        <title>Claveliimonas bilis gen. nov., sp. nov., deoxycholic acid-producing bacteria isolated from human faeces, and reclassification of Sellimonas monacensis Zenner et al. 2021 as Claveliimonas monacensis comb. nov.</title>
        <authorList>
            <person name="Hisatomi A."/>
            <person name="Kastawa N.W.E.P.G."/>
            <person name="Song I."/>
            <person name="Ohkuma M."/>
            <person name="Fukiya S."/>
            <person name="Sakamoto M."/>
        </authorList>
    </citation>
    <scope>NUCLEOTIDE SEQUENCE [LARGE SCALE GENOMIC DNA]</scope>
    <source>
        <strain evidence="6">12BBH14</strain>
    </source>
</reference>
<evidence type="ECO:0000256" key="1">
    <source>
        <dbReference type="ARBA" id="ARBA00001917"/>
    </source>
</evidence>
<accession>A0ABN6YY75</accession>
<comment type="similarity">
    <text evidence="3">Belongs to the flavoredoxin family.</text>
</comment>
<name>A0ABN6YY75_9FIRM</name>
<sequence length="215" mass="24262">MKIEIGKDFPQYFKPLYPEEFELFSHFEVTAGIPTVLFAITTWKENGQPNVCLHSWSCFHGDKTAFFAVMGNLYQHTHTYANIQREKCFCINFLPISYYDKLVETIHHNDMEEDEFAAGDFTLSNAKTIPAPVIEEAFINIECTLKEIQDLSGAGIAAMVIGQVQHISVEENYAEGYAQRYGKEGFMMLVPAPQNLISGEPNQSAIASVAIEKYD</sequence>
<keyword evidence="6" id="KW-1185">Reference proteome</keyword>